<evidence type="ECO:0000256" key="2">
    <source>
        <dbReference type="ARBA" id="ARBA00023125"/>
    </source>
</evidence>
<keyword evidence="2 4" id="KW-0238">DNA-binding</keyword>
<dbReference type="AlphaFoldDB" id="A0A1Y5PK93"/>
<proteinExistence type="predicted"/>
<protein>
    <submittedName>
        <fullName evidence="6">TetR family transcriptional regulator</fullName>
    </submittedName>
</protein>
<evidence type="ECO:0000256" key="4">
    <source>
        <dbReference type="PROSITE-ProRule" id="PRU00335"/>
    </source>
</evidence>
<dbReference type="InterPro" id="IPR009057">
    <property type="entry name" value="Homeodomain-like_sf"/>
</dbReference>
<keyword evidence="1" id="KW-0805">Transcription regulation</keyword>
<dbReference type="Pfam" id="PF16859">
    <property type="entry name" value="TetR_C_11"/>
    <property type="match status" value="1"/>
</dbReference>
<evidence type="ECO:0000313" key="6">
    <source>
        <dbReference type="EMBL" id="SBS79093.1"/>
    </source>
</evidence>
<dbReference type="InterPro" id="IPR011075">
    <property type="entry name" value="TetR_C"/>
</dbReference>
<sequence>MAQLTNAGAGRPRDPQVDERVQQAACQLYGRVGWSGFSIDAVAREAKVGKSSIYLRWSDQTTLLLETLESRIDVPYDTDTGSLRGDLVVLARSILAILLGESGSVLLRLSAEARAVPELAPRWEAFMAANVVAMRAIARRGTARGDLPTNAPVTVMLDALFGGLLMHVLATPPSRIKNLVSQGDRYSESLVDLVLAAVDRT</sequence>
<organism evidence="6">
    <name type="scientific">uncultured Mycobacterium sp</name>
    <dbReference type="NCBI Taxonomy" id="171292"/>
    <lineage>
        <taxon>Bacteria</taxon>
        <taxon>Bacillati</taxon>
        <taxon>Actinomycetota</taxon>
        <taxon>Actinomycetes</taxon>
        <taxon>Mycobacteriales</taxon>
        <taxon>Mycobacteriaceae</taxon>
        <taxon>Mycobacterium</taxon>
        <taxon>environmental samples</taxon>
    </lineage>
</organism>
<gene>
    <name evidence="6" type="ORF">MHPYR_70014</name>
</gene>
<dbReference type="SUPFAM" id="SSF48498">
    <property type="entry name" value="Tetracyclin repressor-like, C-terminal domain"/>
    <property type="match status" value="1"/>
</dbReference>
<dbReference type="Gene3D" id="1.10.10.60">
    <property type="entry name" value="Homeodomain-like"/>
    <property type="match status" value="1"/>
</dbReference>
<name>A0A1Y5PK93_9MYCO</name>
<feature type="domain" description="HTH tetR-type" evidence="5">
    <location>
        <begin position="15"/>
        <end position="75"/>
    </location>
</feature>
<dbReference type="InterPro" id="IPR036271">
    <property type="entry name" value="Tet_transcr_reg_TetR-rel_C_sf"/>
</dbReference>
<accession>A0A1Y5PK93</accession>
<dbReference type="PANTHER" id="PTHR30055:SF148">
    <property type="entry name" value="TETR-FAMILY TRANSCRIPTIONAL REGULATOR"/>
    <property type="match status" value="1"/>
</dbReference>
<dbReference type="GO" id="GO:0000976">
    <property type="term" value="F:transcription cis-regulatory region binding"/>
    <property type="evidence" value="ECO:0007669"/>
    <property type="project" value="TreeGrafter"/>
</dbReference>
<evidence type="ECO:0000259" key="5">
    <source>
        <dbReference type="PROSITE" id="PS50977"/>
    </source>
</evidence>
<dbReference type="GO" id="GO:0003700">
    <property type="term" value="F:DNA-binding transcription factor activity"/>
    <property type="evidence" value="ECO:0007669"/>
    <property type="project" value="TreeGrafter"/>
</dbReference>
<evidence type="ECO:0000256" key="3">
    <source>
        <dbReference type="ARBA" id="ARBA00023163"/>
    </source>
</evidence>
<evidence type="ECO:0000256" key="1">
    <source>
        <dbReference type="ARBA" id="ARBA00023015"/>
    </source>
</evidence>
<dbReference type="SUPFAM" id="SSF46689">
    <property type="entry name" value="Homeodomain-like"/>
    <property type="match status" value="1"/>
</dbReference>
<keyword evidence="3" id="KW-0804">Transcription</keyword>
<dbReference type="InterPro" id="IPR050109">
    <property type="entry name" value="HTH-type_TetR-like_transc_reg"/>
</dbReference>
<dbReference type="PROSITE" id="PS50977">
    <property type="entry name" value="HTH_TETR_2"/>
    <property type="match status" value="1"/>
</dbReference>
<dbReference type="EMBL" id="FLQS01000067">
    <property type="protein sequence ID" value="SBS79093.1"/>
    <property type="molecule type" value="Genomic_DNA"/>
</dbReference>
<feature type="DNA-binding region" description="H-T-H motif" evidence="4">
    <location>
        <begin position="38"/>
        <end position="57"/>
    </location>
</feature>
<dbReference type="PANTHER" id="PTHR30055">
    <property type="entry name" value="HTH-TYPE TRANSCRIPTIONAL REGULATOR RUTR"/>
    <property type="match status" value="1"/>
</dbReference>
<dbReference type="InterPro" id="IPR001647">
    <property type="entry name" value="HTH_TetR"/>
</dbReference>
<dbReference type="Pfam" id="PF00440">
    <property type="entry name" value="TetR_N"/>
    <property type="match status" value="1"/>
</dbReference>
<dbReference type="Gene3D" id="1.10.357.10">
    <property type="entry name" value="Tetracycline Repressor, domain 2"/>
    <property type="match status" value="1"/>
</dbReference>
<reference evidence="6" key="1">
    <citation type="submission" date="2016-03" db="EMBL/GenBank/DDBJ databases">
        <authorList>
            <person name="Ploux O."/>
        </authorList>
    </citation>
    <scope>NUCLEOTIDE SEQUENCE</scope>
    <source>
        <strain evidence="6">UC10</strain>
    </source>
</reference>